<feature type="binding site" evidence="11">
    <location>
        <begin position="155"/>
        <end position="158"/>
    </location>
    <ligand>
        <name>substrate</name>
    </ligand>
</feature>
<dbReference type="Gene3D" id="1.20.5.100">
    <property type="entry name" value="Cytochrome c1, transmembrane anchor, C-terminal"/>
    <property type="match status" value="1"/>
</dbReference>
<dbReference type="Pfam" id="PF03720">
    <property type="entry name" value="UDPG_MGDP_dh_C"/>
    <property type="match status" value="1"/>
</dbReference>
<evidence type="ECO:0000256" key="11">
    <source>
        <dbReference type="PIRSR" id="PIRSR500134-2"/>
    </source>
</evidence>
<dbReference type="UniPathway" id="UPA00038">
    <property type="reaction ID" value="UER00491"/>
</dbReference>
<comment type="similarity">
    <text evidence="2 9">Belongs to the UDP-glucose/GDP-mannose dehydrogenase family.</text>
</comment>
<protein>
    <recommendedName>
        <fullName evidence="4 9">UDP-glucose 6-dehydrogenase</fullName>
        <ecNumber evidence="3 9">1.1.1.22</ecNumber>
    </recommendedName>
</protein>
<comment type="pathway">
    <text evidence="1">Nucleotide-sugar biosynthesis; UDP-alpha-D-glucuronate biosynthesis; UDP-alpha-D-glucuronate from UDP-alpha-D-glucose: step 1/1.</text>
</comment>
<name>A0A1Y5N984_9BACT</name>
<feature type="binding site" evidence="11">
    <location>
        <begin position="255"/>
        <end position="259"/>
    </location>
    <ligand>
        <name>substrate</name>
    </ligand>
</feature>
<comment type="function">
    <text evidence="8">Catalyzes the conversion of UDP-glucose into UDP-glucuronate, one of the precursors of teichuronic acid.</text>
</comment>
<dbReference type="SMART" id="SM00984">
    <property type="entry name" value="UDPG_MGDP_dh_C"/>
    <property type="match status" value="1"/>
</dbReference>
<dbReference type="GO" id="GO:0000271">
    <property type="term" value="P:polysaccharide biosynthetic process"/>
    <property type="evidence" value="ECO:0007669"/>
    <property type="project" value="InterPro"/>
</dbReference>
<dbReference type="InterPro" id="IPR014027">
    <property type="entry name" value="UDP-Glc/GDP-Man_DH_C"/>
</dbReference>
<comment type="caution">
    <text evidence="14">The sequence shown here is derived from an EMBL/GenBank/DDBJ whole genome shotgun (WGS) entry which is preliminary data.</text>
</comment>
<evidence type="ECO:0000256" key="5">
    <source>
        <dbReference type="ARBA" id="ARBA00023002"/>
    </source>
</evidence>
<evidence type="ECO:0000259" key="13">
    <source>
        <dbReference type="SMART" id="SM00984"/>
    </source>
</evidence>
<evidence type="ECO:0000256" key="8">
    <source>
        <dbReference type="ARBA" id="ARBA00053241"/>
    </source>
</evidence>
<feature type="binding site" evidence="12">
    <location>
        <position position="30"/>
    </location>
    <ligand>
        <name>NAD(+)</name>
        <dbReference type="ChEBI" id="CHEBI:57540"/>
    </ligand>
</feature>
<dbReference type="InterPro" id="IPR036220">
    <property type="entry name" value="UDP-Glc/GDP-Man_DH_C_sf"/>
</dbReference>
<dbReference type="InterPro" id="IPR036291">
    <property type="entry name" value="NAD(P)-bd_dom_sf"/>
</dbReference>
<dbReference type="EC" id="1.1.1.22" evidence="3 9"/>
<evidence type="ECO:0000256" key="2">
    <source>
        <dbReference type="ARBA" id="ARBA00006601"/>
    </source>
</evidence>
<dbReference type="GO" id="GO:0006065">
    <property type="term" value="P:UDP-glucuronate biosynthetic process"/>
    <property type="evidence" value="ECO:0007669"/>
    <property type="project" value="UniProtKB-UniPathway"/>
</dbReference>
<dbReference type="Pfam" id="PF00984">
    <property type="entry name" value="UDPG_MGDP_dh"/>
    <property type="match status" value="1"/>
</dbReference>
<dbReference type="SUPFAM" id="SSF51735">
    <property type="entry name" value="NAD(P)-binding Rossmann-fold domains"/>
    <property type="match status" value="1"/>
</dbReference>
<dbReference type="PIRSF" id="PIRSF000124">
    <property type="entry name" value="UDPglc_GDPman_dh"/>
    <property type="match status" value="1"/>
</dbReference>
<dbReference type="RefSeq" id="WP_087581536.1">
    <property type="nucleotide sequence ID" value="NZ_NDYQ01000007.1"/>
</dbReference>
<sequence>MKIAVIGTGYVGLVSGACFAKMGNSVICVDVDNKKIEALKNGVVPIYEPGLADIVSECYKNGSLKFSTQITEALEHADVLFIAVGTPMGADGQADLKYVLSVAKSIGENLNKPLIVVDKSTVPVGTGVKVHEVIEAELKKRNVDVKFEVVSNPEFLKEGAAVEDFLKPDRVVIGASSEWGFSVMRELYEPFMKNHDRLICMDVKSAEMTKYAANSMLATKISFINEIANICERVGADVNLVRKGIGSDSRIGYSFIYPGCGYGGSCFPKDVEALIYTARQNGFEPELLNAVESRNKAQKRVLFDKIYNFFGGDLKGKTIALWGLAFKPNTDDMREASSLTLIKLLDEAGAKVVAYDPKASEEAKKYMPNLDVKYAKNKYDALNGADAMVLVTEWSEFRSPDFMEIKERLKNAVIFDGRNQYNAKTLAEHGFKYFQIGVKA</sequence>
<dbReference type="GO" id="GO:0003979">
    <property type="term" value="F:UDP-glucose 6-dehydrogenase activity"/>
    <property type="evidence" value="ECO:0007669"/>
    <property type="project" value="UniProtKB-EC"/>
</dbReference>
<feature type="binding site" evidence="12">
    <location>
        <position position="158"/>
    </location>
    <ligand>
        <name>NAD(+)</name>
        <dbReference type="ChEBI" id="CHEBI:57540"/>
    </ligand>
</feature>
<feature type="binding site" evidence="12">
    <location>
        <position position="269"/>
    </location>
    <ligand>
        <name>NAD(+)</name>
        <dbReference type="ChEBI" id="CHEBI:57540"/>
    </ligand>
</feature>
<dbReference type="Pfam" id="PF03721">
    <property type="entry name" value="UDPG_MGDP_dh_N"/>
    <property type="match status" value="1"/>
</dbReference>
<dbReference type="NCBIfam" id="TIGR03026">
    <property type="entry name" value="NDP-sugDHase"/>
    <property type="match status" value="1"/>
</dbReference>
<dbReference type="PIRSF" id="PIRSF500134">
    <property type="entry name" value="UDPglc_DH_bac"/>
    <property type="match status" value="1"/>
</dbReference>
<dbReference type="PANTHER" id="PTHR43750">
    <property type="entry name" value="UDP-GLUCOSE 6-DEHYDROGENASE TUAD"/>
    <property type="match status" value="1"/>
</dbReference>
<evidence type="ECO:0000256" key="10">
    <source>
        <dbReference type="PIRSR" id="PIRSR500134-1"/>
    </source>
</evidence>
<feature type="binding site" evidence="11">
    <location>
        <position position="210"/>
    </location>
    <ligand>
        <name>substrate</name>
    </ligand>
</feature>
<dbReference type="FunFam" id="1.20.5.100:FF:000001">
    <property type="entry name" value="UDP-glucose 6-dehydrogenase"/>
    <property type="match status" value="1"/>
</dbReference>
<evidence type="ECO:0000256" key="3">
    <source>
        <dbReference type="ARBA" id="ARBA00012954"/>
    </source>
</evidence>
<feature type="binding site" evidence="12">
    <location>
        <position position="86"/>
    </location>
    <ligand>
        <name>NAD(+)</name>
        <dbReference type="ChEBI" id="CHEBI:57540"/>
    </ligand>
</feature>
<dbReference type="PROSITE" id="PS51257">
    <property type="entry name" value="PROKAR_LIPOPROTEIN"/>
    <property type="match status" value="1"/>
</dbReference>
<reference evidence="14 15" key="1">
    <citation type="submission" date="2017-04" db="EMBL/GenBank/DDBJ databases">
        <title>Complete genome of Campylobacter concisus ATCC 33237T and draft genomes for an additional eight well characterized C. concisus strains.</title>
        <authorList>
            <person name="Cornelius A.J."/>
            <person name="Miller W.G."/>
            <person name="Lastovica A.J."/>
            <person name="On S.L."/>
            <person name="French N.P."/>
            <person name="Vandenberg O."/>
            <person name="Biggs P.J."/>
        </authorList>
    </citation>
    <scope>NUCLEOTIDE SEQUENCE [LARGE SCALE GENOMIC DNA]</scope>
    <source>
        <strain evidence="14 15">Lasto127.99</strain>
    </source>
</reference>
<organism evidence="14 15">
    <name type="scientific">Campylobacter concisus</name>
    <dbReference type="NCBI Taxonomy" id="199"/>
    <lineage>
        <taxon>Bacteria</taxon>
        <taxon>Pseudomonadati</taxon>
        <taxon>Campylobacterota</taxon>
        <taxon>Epsilonproteobacteria</taxon>
        <taxon>Campylobacterales</taxon>
        <taxon>Campylobacteraceae</taxon>
        <taxon>Campylobacter</taxon>
    </lineage>
</organism>
<dbReference type="InterPro" id="IPR014026">
    <property type="entry name" value="UDP-Glc/GDP-Man_DH_dimer"/>
</dbReference>
<evidence type="ECO:0000256" key="9">
    <source>
        <dbReference type="PIRNR" id="PIRNR000124"/>
    </source>
</evidence>
<evidence type="ECO:0000313" key="14">
    <source>
        <dbReference type="EMBL" id="OUT17408.1"/>
    </source>
</evidence>
<dbReference type="SUPFAM" id="SSF48179">
    <property type="entry name" value="6-phosphogluconate dehydrogenase C-terminal domain-like"/>
    <property type="match status" value="1"/>
</dbReference>
<dbReference type="SUPFAM" id="SSF52413">
    <property type="entry name" value="UDP-glucose/GDP-mannose dehydrogenase C-terminal domain"/>
    <property type="match status" value="1"/>
</dbReference>
<dbReference type="EMBL" id="NDYQ01000007">
    <property type="protein sequence ID" value="OUT17408.1"/>
    <property type="molecule type" value="Genomic_DNA"/>
</dbReference>
<dbReference type="Gene3D" id="3.40.50.720">
    <property type="entry name" value="NAD(P)-binding Rossmann-like Domain"/>
    <property type="match status" value="2"/>
</dbReference>
<evidence type="ECO:0000256" key="4">
    <source>
        <dbReference type="ARBA" id="ARBA00015132"/>
    </source>
</evidence>
<dbReference type="InterPro" id="IPR017476">
    <property type="entry name" value="UDP-Glc/GDP-Man"/>
</dbReference>
<keyword evidence="5 9" id="KW-0560">Oxidoreductase</keyword>
<evidence type="ECO:0000313" key="15">
    <source>
        <dbReference type="Proteomes" id="UP000195893"/>
    </source>
</evidence>
<evidence type="ECO:0000256" key="6">
    <source>
        <dbReference type="ARBA" id="ARBA00023027"/>
    </source>
</evidence>
<proteinExistence type="inferred from homology"/>
<feature type="active site" description="Nucleophile" evidence="10">
    <location>
        <position position="266"/>
    </location>
</feature>
<feature type="binding site" evidence="11">
    <location>
        <position position="263"/>
    </location>
    <ligand>
        <name>substrate</name>
    </ligand>
</feature>
<feature type="domain" description="UDP-glucose/GDP-mannose dehydrogenase C-terminal" evidence="13">
    <location>
        <begin position="320"/>
        <end position="423"/>
    </location>
</feature>
<evidence type="ECO:0000256" key="1">
    <source>
        <dbReference type="ARBA" id="ARBA00004701"/>
    </source>
</evidence>
<dbReference type="Proteomes" id="UP000195893">
    <property type="component" value="Unassembled WGS sequence"/>
</dbReference>
<feature type="binding site" evidence="12">
    <location>
        <position position="121"/>
    </location>
    <ligand>
        <name>NAD(+)</name>
        <dbReference type="ChEBI" id="CHEBI:57540"/>
    </ligand>
</feature>
<dbReference type="InterPro" id="IPR028357">
    <property type="entry name" value="UDPglc_DH_bac"/>
</dbReference>
<evidence type="ECO:0000256" key="7">
    <source>
        <dbReference type="ARBA" id="ARBA00047473"/>
    </source>
</evidence>
<dbReference type="AlphaFoldDB" id="A0A1Y5N984"/>
<gene>
    <name evidence="14" type="ORF">B9N60_05020</name>
</gene>
<evidence type="ECO:0000256" key="12">
    <source>
        <dbReference type="PIRSR" id="PIRSR500134-3"/>
    </source>
</evidence>
<comment type="catalytic activity">
    <reaction evidence="7 9">
        <text>UDP-alpha-D-glucose + 2 NAD(+) + H2O = UDP-alpha-D-glucuronate + 2 NADH + 3 H(+)</text>
        <dbReference type="Rhea" id="RHEA:23596"/>
        <dbReference type="ChEBI" id="CHEBI:15377"/>
        <dbReference type="ChEBI" id="CHEBI:15378"/>
        <dbReference type="ChEBI" id="CHEBI:57540"/>
        <dbReference type="ChEBI" id="CHEBI:57945"/>
        <dbReference type="ChEBI" id="CHEBI:58052"/>
        <dbReference type="ChEBI" id="CHEBI:58885"/>
        <dbReference type="EC" id="1.1.1.22"/>
    </reaction>
</comment>
<dbReference type="InterPro" id="IPR001732">
    <property type="entry name" value="UDP-Glc/GDP-Man_DH_N"/>
</dbReference>
<feature type="binding site" evidence="11">
    <location>
        <position position="327"/>
    </location>
    <ligand>
        <name>substrate</name>
    </ligand>
</feature>
<dbReference type="PANTHER" id="PTHR43750:SF3">
    <property type="entry name" value="UDP-GLUCOSE 6-DEHYDROGENASE TUAD"/>
    <property type="match status" value="1"/>
</dbReference>
<dbReference type="GO" id="GO:0051287">
    <property type="term" value="F:NAD binding"/>
    <property type="evidence" value="ECO:0007669"/>
    <property type="project" value="InterPro"/>
</dbReference>
<accession>A0A1Y5N984</accession>
<feature type="binding site" evidence="12">
    <location>
        <position position="35"/>
    </location>
    <ligand>
        <name>NAD(+)</name>
        <dbReference type="ChEBI" id="CHEBI:57540"/>
    </ligand>
</feature>
<keyword evidence="6 9" id="KW-0520">NAD</keyword>
<dbReference type="InterPro" id="IPR008927">
    <property type="entry name" value="6-PGluconate_DH-like_C_sf"/>
</dbReference>
<feature type="binding site" evidence="12">
    <location>
        <position position="334"/>
    </location>
    <ligand>
        <name>NAD(+)</name>
        <dbReference type="ChEBI" id="CHEBI:57540"/>
    </ligand>
</feature>